<reference evidence="1 2" key="1">
    <citation type="journal article" date="2021" name="Elife">
        <title>Chloroplast acquisition without the gene transfer in kleptoplastic sea slugs, Plakobranchus ocellatus.</title>
        <authorList>
            <person name="Maeda T."/>
            <person name="Takahashi S."/>
            <person name="Yoshida T."/>
            <person name="Shimamura S."/>
            <person name="Takaki Y."/>
            <person name="Nagai Y."/>
            <person name="Toyoda A."/>
            <person name="Suzuki Y."/>
            <person name="Arimoto A."/>
            <person name="Ishii H."/>
            <person name="Satoh N."/>
            <person name="Nishiyama T."/>
            <person name="Hasebe M."/>
            <person name="Maruyama T."/>
            <person name="Minagawa J."/>
            <person name="Obokata J."/>
            <person name="Shigenobu S."/>
        </authorList>
    </citation>
    <scope>NUCLEOTIDE SEQUENCE [LARGE SCALE GENOMIC DNA]</scope>
</reference>
<evidence type="ECO:0000313" key="1">
    <source>
        <dbReference type="EMBL" id="GFS06004.1"/>
    </source>
</evidence>
<name>A0AAV4I6L1_9GAST</name>
<proteinExistence type="predicted"/>
<keyword evidence="2" id="KW-1185">Reference proteome</keyword>
<protein>
    <submittedName>
        <fullName evidence="1">Uncharacterized protein</fullName>
    </submittedName>
</protein>
<organism evidence="1 2">
    <name type="scientific">Elysia marginata</name>
    <dbReference type="NCBI Taxonomy" id="1093978"/>
    <lineage>
        <taxon>Eukaryota</taxon>
        <taxon>Metazoa</taxon>
        <taxon>Spiralia</taxon>
        <taxon>Lophotrochozoa</taxon>
        <taxon>Mollusca</taxon>
        <taxon>Gastropoda</taxon>
        <taxon>Heterobranchia</taxon>
        <taxon>Euthyneura</taxon>
        <taxon>Panpulmonata</taxon>
        <taxon>Sacoglossa</taxon>
        <taxon>Placobranchoidea</taxon>
        <taxon>Plakobranchidae</taxon>
        <taxon>Elysia</taxon>
    </lineage>
</organism>
<dbReference type="EMBL" id="BMAT01006091">
    <property type="protein sequence ID" value="GFS06004.1"/>
    <property type="molecule type" value="Genomic_DNA"/>
</dbReference>
<evidence type="ECO:0000313" key="2">
    <source>
        <dbReference type="Proteomes" id="UP000762676"/>
    </source>
</evidence>
<gene>
    <name evidence="1" type="ORF">ElyMa_002953100</name>
</gene>
<dbReference type="AlphaFoldDB" id="A0AAV4I6L1"/>
<dbReference type="Proteomes" id="UP000762676">
    <property type="component" value="Unassembled WGS sequence"/>
</dbReference>
<sequence length="119" mass="13561">MGELGIDSVMSVNFRPSLGDIEKYIATQRKHEVFFKINLHCKTAAAILLKVKVSRSSSGRSSSAHSVASWFSDRPSAFGPRGQEFESCFRQVDVQALRKAISMHFLRLTHELKEYNYRH</sequence>
<comment type="caution">
    <text evidence="1">The sequence shown here is derived from an EMBL/GenBank/DDBJ whole genome shotgun (WGS) entry which is preliminary data.</text>
</comment>
<accession>A0AAV4I6L1</accession>